<dbReference type="AlphaFoldDB" id="F1LCT3"/>
<protein>
    <recommendedName>
        <fullName evidence="6">Large ribosomal subunit protein eL22</fullName>
    </recommendedName>
    <alternativeName>
        <fullName evidence="8">60S ribosomal protein L22</fullName>
    </alternativeName>
    <alternativeName>
        <fullName evidence="7">60S ribosomal protein L24</fullName>
    </alternativeName>
    <alternativeName>
        <fullName evidence="5">Large ribosomal subunit protein eL24</fullName>
    </alternativeName>
</protein>
<dbReference type="GO" id="GO:0002181">
    <property type="term" value="P:cytoplasmic translation"/>
    <property type="evidence" value="ECO:0007669"/>
    <property type="project" value="TreeGrafter"/>
</dbReference>
<dbReference type="GO" id="GO:0022626">
    <property type="term" value="C:cytosolic ribosome"/>
    <property type="evidence" value="ECO:0007669"/>
    <property type="project" value="UniProtKB-ARBA"/>
</dbReference>
<accession>F1LCT3</accession>
<dbReference type="InterPro" id="IPR011017">
    <property type="entry name" value="TRASH_dom"/>
</dbReference>
<feature type="domain" description="TRASH" evidence="9">
    <location>
        <begin position="6"/>
        <end position="44"/>
    </location>
</feature>
<evidence type="ECO:0000256" key="1">
    <source>
        <dbReference type="ARBA" id="ARBA00005647"/>
    </source>
</evidence>
<sequence length="243" mass="28066">MKTETCIYSGYKIHPGHGKRLVRSDGKVQIFLSKKCQRSHKLKRNPRDIPWTVLYRRKHKKGVHGEESTQKRRTKRVIHVASRAVGNVSLEAILAKRNQKPEFRHAQREAAIKAAKEAQRAAKAGGKKKKQILKFNIECKNPVEDGIMNVSDFEVFLNERIKVNGKVGQMAANGVKIELQKTKLILTSEVPFSKRYLKYLTKKYLKRNSLRDWLRVVASSKDTYELRYFQISQDDEDASDNES</sequence>
<keyword evidence="3 10" id="KW-0689">Ribosomal protein</keyword>
<organism evidence="10">
    <name type="scientific">Ascaris suum</name>
    <name type="common">Pig roundworm</name>
    <name type="synonym">Ascaris lumbricoides</name>
    <dbReference type="NCBI Taxonomy" id="6253"/>
    <lineage>
        <taxon>Eukaryota</taxon>
        <taxon>Metazoa</taxon>
        <taxon>Ecdysozoa</taxon>
        <taxon>Nematoda</taxon>
        <taxon>Chromadorea</taxon>
        <taxon>Rhabditida</taxon>
        <taxon>Spirurina</taxon>
        <taxon>Ascaridomorpha</taxon>
        <taxon>Ascaridoidea</taxon>
        <taxon>Ascarididae</taxon>
        <taxon>Ascaris</taxon>
    </lineage>
</organism>
<name>F1LCT3_ASCSU</name>
<dbReference type="InterPro" id="IPR000988">
    <property type="entry name" value="Ribosomal_eL24-rel_N"/>
</dbReference>
<dbReference type="Gene3D" id="2.30.170.20">
    <property type="entry name" value="Ribosomal protein L24e"/>
    <property type="match status" value="1"/>
</dbReference>
<dbReference type="FunFam" id="3.30.1360.210:FF:000001">
    <property type="entry name" value="60S ribosomal protein L22 1"/>
    <property type="match status" value="1"/>
</dbReference>
<dbReference type="PANTHER" id="PTHR10064">
    <property type="entry name" value="60S RIBOSOMAL PROTEIN L22"/>
    <property type="match status" value="1"/>
</dbReference>
<proteinExistence type="evidence at transcript level"/>
<dbReference type="InterPro" id="IPR002671">
    <property type="entry name" value="Ribosomal_eL22"/>
</dbReference>
<comment type="similarity">
    <text evidence="2">Belongs to the eukaryotic ribosomal protein eL22 family.</text>
</comment>
<comment type="similarity">
    <text evidence="1">Belongs to the eukaryotic ribosomal protein eL24 family.</text>
</comment>
<dbReference type="PANTHER" id="PTHR10064:SF0">
    <property type="entry name" value="FI24544P1-RELATED"/>
    <property type="match status" value="1"/>
</dbReference>
<reference evidence="10" key="1">
    <citation type="journal article" date="2011" name="Genome Res.">
        <title>Deep small RNA sequencing from the nematode Ascaris reveals conservation, functional diversification, and novel developmental profiles.</title>
        <authorList>
            <person name="Wang J."/>
            <person name="Czech B."/>
            <person name="Crunk A."/>
            <person name="Wallace A."/>
            <person name="Mitreva M."/>
            <person name="Hannon G.J."/>
            <person name="Davis R.E."/>
        </authorList>
    </citation>
    <scope>NUCLEOTIDE SEQUENCE</scope>
</reference>
<evidence type="ECO:0000256" key="6">
    <source>
        <dbReference type="ARBA" id="ARBA00040613"/>
    </source>
</evidence>
<dbReference type="InterPro" id="IPR038630">
    <property type="entry name" value="L24e/L24_sf"/>
</dbReference>
<dbReference type="EMBL" id="JI177993">
    <property type="protein sequence ID" value="ADY47937.1"/>
    <property type="molecule type" value="mRNA"/>
</dbReference>
<evidence type="ECO:0000256" key="7">
    <source>
        <dbReference type="ARBA" id="ARBA00041213"/>
    </source>
</evidence>
<dbReference type="Pfam" id="PF01246">
    <property type="entry name" value="Ribosomal_L24e"/>
    <property type="match status" value="1"/>
</dbReference>
<dbReference type="GO" id="GO:0003735">
    <property type="term" value="F:structural constituent of ribosome"/>
    <property type="evidence" value="ECO:0007669"/>
    <property type="project" value="InterPro"/>
</dbReference>
<evidence type="ECO:0000256" key="4">
    <source>
        <dbReference type="ARBA" id="ARBA00023274"/>
    </source>
</evidence>
<dbReference type="CDD" id="cd00472">
    <property type="entry name" value="Ribosomal_L24e_L24"/>
    <property type="match status" value="1"/>
</dbReference>
<dbReference type="Pfam" id="PF01776">
    <property type="entry name" value="Ribosomal_L22e"/>
    <property type="match status" value="1"/>
</dbReference>
<dbReference type="GO" id="GO:1990904">
    <property type="term" value="C:ribonucleoprotein complex"/>
    <property type="evidence" value="ECO:0007669"/>
    <property type="project" value="UniProtKB-KW"/>
</dbReference>
<dbReference type="SUPFAM" id="SSF57716">
    <property type="entry name" value="Glucocorticoid receptor-like (DNA-binding domain)"/>
    <property type="match status" value="1"/>
</dbReference>
<dbReference type="Gene3D" id="3.30.1360.210">
    <property type="match status" value="1"/>
</dbReference>
<evidence type="ECO:0000256" key="5">
    <source>
        <dbReference type="ARBA" id="ARBA00040612"/>
    </source>
</evidence>
<evidence type="ECO:0000256" key="8">
    <source>
        <dbReference type="ARBA" id="ARBA00041214"/>
    </source>
</evidence>
<dbReference type="Gene3D" id="6.10.250.1270">
    <property type="match status" value="1"/>
</dbReference>
<evidence type="ECO:0000256" key="2">
    <source>
        <dbReference type="ARBA" id="ARBA00007817"/>
    </source>
</evidence>
<evidence type="ECO:0000259" key="9">
    <source>
        <dbReference type="SMART" id="SM00746"/>
    </source>
</evidence>
<dbReference type="GO" id="GO:0003723">
    <property type="term" value="F:RNA binding"/>
    <property type="evidence" value="ECO:0007669"/>
    <property type="project" value="TreeGrafter"/>
</dbReference>
<dbReference type="SMART" id="SM00746">
    <property type="entry name" value="TRASH"/>
    <property type="match status" value="1"/>
</dbReference>
<dbReference type="FunFam" id="2.30.170.20:FF:000002">
    <property type="entry name" value="60S ribosomal protein L24"/>
    <property type="match status" value="1"/>
</dbReference>
<evidence type="ECO:0000256" key="3">
    <source>
        <dbReference type="ARBA" id="ARBA00022980"/>
    </source>
</evidence>
<dbReference type="InterPro" id="IPR038526">
    <property type="entry name" value="Ribosomal_eL22_sf"/>
</dbReference>
<evidence type="ECO:0000313" key="10">
    <source>
        <dbReference type="EMBL" id="ADY47937.1"/>
    </source>
</evidence>
<keyword evidence="4" id="KW-0687">Ribonucleoprotein</keyword>